<proteinExistence type="predicted"/>
<evidence type="ECO:0000313" key="2">
    <source>
        <dbReference type="Proteomes" id="UP001431693"/>
    </source>
</evidence>
<dbReference type="Proteomes" id="UP001431693">
    <property type="component" value="Unassembled WGS sequence"/>
</dbReference>
<dbReference type="RefSeq" id="WP_283712980.1">
    <property type="nucleotide sequence ID" value="NZ_JASJEW010000002.1"/>
</dbReference>
<name>A0ABT6ZLD0_9ACTN</name>
<evidence type="ECO:0000313" key="1">
    <source>
        <dbReference type="EMBL" id="MDJ1129859.1"/>
    </source>
</evidence>
<dbReference type="EMBL" id="JASJEX010000003">
    <property type="protein sequence ID" value="MDJ1129859.1"/>
    <property type="molecule type" value="Genomic_DNA"/>
</dbReference>
<sequence>MKAKRAVFLAVSAGIATGLLLALMVGSQLLSSAESKGWNSSLSVPVRVMALYPWGLVGRDLSEQPLTGDPALRVRYEPGCQVMKGSMKVDASNLVSGDIVEVWVTARDSSPGALKRTLGGDVCSSLIVMESK</sequence>
<protein>
    <submittedName>
        <fullName evidence="1">Uncharacterized protein</fullName>
    </submittedName>
</protein>
<reference evidence="1" key="1">
    <citation type="submission" date="2023-05" db="EMBL/GenBank/DDBJ databases">
        <title>[olsenella] sp. nov., isolated from a pig farm feces dump.</title>
        <authorList>
            <person name="Chang Y.-H."/>
        </authorList>
    </citation>
    <scope>NUCLEOTIDE SEQUENCE</scope>
    <source>
        <strain evidence="1">YH-ols2217</strain>
    </source>
</reference>
<gene>
    <name evidence="1" type="ORF">QJ043_07190</name>
</gene>
<organism evidence="1 2">
    <name type="scientific">Kribbibacterium absianum</name>
    <dbReference type="NCBI Taxonomy" id="3044210"/>
    <lineage>
        <taxon>Bacteria</taxon>
        <taxon>Bacillati</taxon>
        <taxon>Actinomycetota</taxon>
        <taxon>Coriobacteriia</taxon>
        <taxon>Coriobacteriales</taxon>
        <taxon>Kribbibacteriaceae</taxon>
        <taxon>Kribbibacterium</taxon>
    </lineage>
</organism>
<accession>A0ABT6ZLD0</accession>
<keyword evidence="2" id="KW-1185">Reference proteome</keyword>
<comment type="caution">
    <text evidence="1">The sequence shown here is derived from an EMBL/GenBank/DDBJ whole genome shotgun (WGS) entry which is preliminary data.</text>
</comment>